<evidence type="ECO:0000313" key="1">
    <source>
        <dbReference type="EMBL" id="MED6294408.1"/>
    </source>
</evidence>
<organism evidence="1 2">
    <name type="scientific">Characodon lateralis</name>
    <dbReference type="NCBI Taxonomy" id="208331"/>
    <lineage>
        <taxon>Eukaryota</taxon>
        <taxon>Metazoa</taxon>
        <taxon>Chordata</taxon>
        <taxon>Craniata</taxon>
        <taxon>Vertebrata</taxon>
        <taxon>Euteleostomi</taxon>
        <taxon>Actinopterygii</taxon>
        <taxon>Neopterygii</taxon>
        <taxon>Teleostei</taxon>
        <taxon>Neoteleostei</taxon>
        <taxon>Acanthomorphata</taxon>
        <taxon>Ovalentaria</taxon>
        <taxon>Atherinomorphae</taxon>
        <taxon>Cyprinodontiformes</taxon>
        <taxon>Goodeidae</taxon>
        <taxon>Characodon</taxon>
    </lineage>
</organism>
<accession>A0ABU7F4N2</accession>
<proteinExistence type="predicted"/>
<dbReference type="Proteomes" id="UP001352852">
    <property type="component" value="Unassembled WGS sequence"/>
</dbReference>
<keyword evidence="2" id="KW-1185">Reference proteome</keyword>
<protein>
    <submittedName>
        <fullName evidence="1">Uncharacterized protein</fullName>
    </submittedName>
</protein>
<gene>
    <name evidence="1" type="ORF">CHARACLAT_020766</name>
</gene>
<reference evidence="1 2" key="1">
    <citation type="submission" date="2021-06" db="EMBL/GenBank/DDBJ databases">
        <authorList>
            <person name="Palmer J.M."/>
        </authorList>
    </citation>
    <scope>NUCLEOTIDE SEQUENCE [LARGE SCALE GENOMIC DNA]</scope>
    <source>
        <strain evidence="1 2">CL_MEX2019</strain>
        <tissue evidence="1">Muscle</tissue>
    </source>
</reference>
<sequence>MIRGMVQKQGDPDVVPYGQTVQAGDPEVVLYGQRVQEGDMGVILYGQRVQAGNLKVVSCWQKSSGGWQRQCKDHRGWCHHCSLGGQHKCWGPRSMLKSWRSGSSIETSAASDGSKDEYLEGRSGIETLAAGSEDTTCTCPVMKYTIQSKTINLKKHLWGKLELRLQASPSCPTSVSDLITVCLNELSEIPINSYGLKMGCQSNS</sequence>
<comment type="caution">
    <text evidence="1">The sequence shown here is derived from an EMBL/GenBank/DDBJ whole genome shotgun (WGS) entry which is preliminary data.</text>
</comment>
<dbReference type="EMBL" id="JAHUTJ010075754">
    <property type="protein sequence ID" value="MED6294408.1"/>
    <property type="molecule type" value="Genomic_DNA"/>
</dbReference>
<evidence type="ECO:0000313" key="2">
    <source>
        <dbReference type="Proteomes" id="UP001352852"/>
    </source>
</evidence>
<name>A0ABU7F4N2_9TELE</name>